<dbReference type="InParanoid" id="D2W6S3"/>
<dbReference type="VEuPathDB" id="AmoebaDB:NAEGRDRAFT_55026"/>
<proteinExistence type="predicted"/>
<keyword evidence="2" id="KW-1185">Reference proteome</keyword>
<dbReference type="AlphaFoldDB" id="D2W6S3"/>
<dbReference type="KEGG" id="ngr:NAEGRDRAFT_55026"/>
<dbReference type="Proteomes" id="UP000006671">
    <property type="component" value="Unassembled WGS sequence"/>
</dbReference>
<evidence type="ECO:0000313" key="2">
    <source>
        <dbReference type="Proteomes" id="UP000006671"/>
    </source>
</evidence>
<reference evidence="1 2" key="1">
    <citation type="journal article" date="2010" name="Cell">
        <title>The genome of Naegleria gruberi illuminates early eukaryotic versatility.</title>
        <authorList>
            <person name="Fritz-Laylin L.K."/>
            <person name="Prochnik S.E."/>
            <person name="Ginger M.L."/>
            <person name="Dacks J.B."/>
            <person name="Carpenter M.L."/>
            <person name="Field M.C."/>
            <person name="Kuo A."/>
            <person name="Paredez A."/>
            <person name="Chapman J."/>
            <person name="Pham J."/>
            <person name="Shu S."/>
            <person name="Neupane R."/>
            <person name="Cipriano M."/>
            <person name="Mancuso J."/>
            <person name="Tu H."/>
            <person name="Salamov A."/>
            <person name="Lindquist E."/>
            <person name="Shapiro H."/>
            <person name="Lucas S."/>
            <person name="Grigoriev I.V."/>
            <person name="Cande W.Z."/>
            <person name="Fulton C."/>
            <person name="Rokhsar D.S."/>
            <person name="Dawson S.C."/>
        </authorList>
    </citation>
    <scope>NUCLEOTIDE SEQUENCE [LARGE SCALE GENOMIC DNA]</scope>
    <source>
        <strain evidence="1 2">NEG-M</strain>
    </source>
</reference>
<dbReference type="RefSeq" id="XP_002667973.1">
    <property type="nucleotide sequence ID" value="XM_002667927.1"/>
</dbReference>
<dbReference type="GeneID" id="8847811"/>
<feature type="non-terminal residue" evidence="1">
    <location>
        <position position="291"/>
    </location>
</feature>
<protein>
    <submittedName>
        <fullName evidence="1">Predicted protein</fullName>
    </submittedName>
</protein>
<gene>
    <name evidence="1" type="ORF">NAEGRDRAFT_55026</name>
</gene>
<accession>D2W6S3</accession>
<dbReference type="EMBL" id="GG739535">
    <property type="protein sequence ID" value="EFC35229.1"/>
    <property type="molecule type" value="Genomic_DNA"/>
</dbReference>
<sequence>MTENLLRAIELLPTHNYSDEELKEQLGSLATLLAAELPDAVPFEEIKDKESNSVSLLTLLVVGKVIELPFRLAAVNHITELSSNIPSLLSEMETSLKNAVTREEICEVCNSVSGKANGCLDALSQIWDKFLDNGCKKAAELLPENLQTPANTILEWLKPAKKQVSSKDWIDNLTEITDNTIQEGVKKFKTQLQDALDKQVSNFMIFCLLDSCTTTAQLAGKLYNYYITTPKQIEYIKKEFSKIRNHLVEACLLLESYYSHPMSTETKIKNHLDRAESLIFKVEEIINGKLN</sequence>
<name>D2W6S3_NAEGR</name>
<evidence type="ECO:0000313" key="1">
    <source>
        <dbReference type="EMBL" id="EFC35229.1"/>
    </source>
</evidence>
<organism evidence="2">
    <name type="scientific">Naegleria gruberi</name>
    <name type="common">Amoeba</name>
    <dbReference type="NCBI Taxonomy" id="5762"/>
    <lineage>
        <taxon>Eukaryota</taxon>
        <taxon>Discoba</taxon>
        <taxon>Heterolobosea</taxon>
        <taxon>Tetramitia</taxon>
        <taxon>Eutetramitia</taxon>
        <taxon>Vahlkampfiidae</taxon>
        <taxon>Naegleria</taxon>
    </lineage>
</organism>